<name>A0A1C2IJI7_ACITH</name>
<evidence type="ECO:0000313" key="5">
    <source>
        <dbReference type="Proteomes" id="UP000095008"/>
    </source>
</evidence>
<evidence type="ECO:0000256" key="1">
    <source>
        <dbReference type="SAM" id="Coils"/>
    </source>
</evidence>
<protein>
    <submittedName>
        <fullName evidence="2">Uncharacterized protein</fullName>
    </submittedName>
</protein>
<dbReference type="STRING" id="930.GCA_002079865_00589"/>
<dbReference type="EMBL" id="LWSA01000114">
    <property type="protein sequence ID" value="OCX73157.1"/>
    <property type="molecule type" value="Genomic_DNA"/>
</dbReference>
<dbReference type="Proteomes" id="UP000095008">
    <property type="component" value="Unassembled WGS sequence"/>
</dbReference>
<feature type="coiled-coil region" evidence="1">
    <location>
        <begin position="137"/>
        <end position="164"/>
    </location>
</feature>
<reference evidence="2 4" key="1">
    <citation type="journal article" date="2016" name="Int. J. Mol. Sci.">
        <title>Comparative genomics of the extreme acidophile Acidithiobacillus thiooxidans reveals intraspecific divergence and niche adaptation.</title>
        <authorList>
            <person name="Zhang X."/>
            <person name="Feng X."/>
            <person name="Tao J."/>
            <person name="Ma L."/>
            <person name="Xiao Y."/>
            <person name="Liang Y."/>
            <person name="Liu X."/>
            <person name="Yin H."/>
        </authorList>
    </citation>
    <scope>NUCLEOTIDE SEQUENCE [LARGE SCALE GENOMIC DNA]</scope>
    <source>
        <strain evidence="3 4">A02</strain>
        <strain evidence="2">DXS-W</strain>
    </source>
</reference>
<comment type="caution">
    <text evidence="2">The sequence shown here is derived from an EMBL/GenBank/DDBJ whole genome shotgun (WGS) entry which is preliminary data.</text>
</comment>
<proteinExistence type="predicted"/>
<gene>
    <name evidence="2" type="ORF">A6M23_12185</name>
    <name evidence="3" type="ORF">A6P07_08965</name>
</gene>
<evidence type="ECO:0000313" key="3">
    <source>
        <dbReference type="EMBL" id="OCX73157.1"/>
    </source>
</evidence>
<dbReference type="Proteomes" id="UP000094893">
    <property type="component" value="Unassembled WGS sequence"/>
</dbReference>
<dbReference type="EMBL" id="LWRY01000140">
    <property type="protein sequence ID" value="OCX71278.1"/>
    <property type="molecule type" value="Genomic_DNA"/>
</dbReference>
<sequence length="174" mass="18640">MYRLLLAIRSLGTFSILLFLGACAMIHPAAPAQPQAAPLPLSETPRPELLKALHDCGPATSASCANIHLALANSYLSSGPLNKTALDNAARELSMAAQNQDLASQTLPLRRSVNALLENITLLKRDKVRIQQHKAQTIAAQNAADAAQARLQRLESLLHQHAEKTLEAHGAPLP</sequence>
<dbReference type="AlphaFoldDB" id="A0A1C2IJI7"/>
<evidence type="ECO:0000313" key="2">
    <source>
        <dbReference type="EMBL" id="OCX71278.1"/>
    </source>
</evidence>
<dbReference type="eggNOG" id="ENOG5031FEF">
    <property type="taxonomic scope" value="Bacteria"/>
</dbReference>
<organism evidence="2 5">
    <name type="scientific">Acidithiobacillus thiooxidans</name>
    <name type="common">Thiobacillus thiooxidans</name>
    <dbReference type="NCBI Taxonomy" id="930"/>
    <lineage>
        <taxon>Bacteria</taxon>
        <taxon>Pseudomonadati</taxon>
        <taxon>Pseudomonadota</taxon>
        <taxon>Acidithiobacillia</taxon>
        <taxon>Acidithiobacillales</taxon>
        <taxon>Acidithiobacillaceae</taxon>
        <taxon>Acidithiobacillus</taxon>
    </lineage>
</organism>
<dbReference type="PROSITE" id="PS51257">
    <property type="entry name" value="PROKAR_LIPOPROTEIN"/>
    <property type="match status" value="1"/>
</dbReference>
<keyword evidence="1" id="KW-0175">Coiled coil</keyword>
<evidence type="ECO:0000313" key="4">
    <source>
        <dbReference type="Proteomes" id="UP000094893"/>
    </source>
</evidence>
<keyword evidence="5" id="KW-1185">Reference proteome</keyword>
<accession>A0A1C2IJI7</accession>